<dbReference type="SUPFAM" id="SSF50969">
    <property type="entry name" value="YVTN repeat-like/Quinoprotein amine dehydrogenase"/>
    <property type="match status" value="1"/>
</dbReference>
<dbReference type="Gene3D" id="3.10.560.10">
    <property type="entry name" value="Outer membrane lipoprotein wza domain like"/>
    <property type="match status" value="3"/>
</dbReference>
<evidence type="ECO:0000313" key="4">
    <source>
        <dbReference type="EMBL" id="WGS64541.1"/>
    </source>
</evidence>
<proteinExistence type="predicted"/>
<dbReference type="Gene3D" id="3.30.1950.10">
    <property type="entry name" value="wza like domain"/>
    <property type="match status" value="1"/>
</dbReference>
<dbReference type="RefSeq" id="WP_280998278.1">
    <property type="nucleotide sequence ID" value="NZ_CP069362.1"/>
</dbReference>
<dbReference type="InterPro" id="IPR003715">
    <property type="entry name" value="Poly_export_N"/>
</dbReference>
<dbReference type="Pfam" id="PF02563">
    <property type="entry name" value="Poly_export"/>
    <property type="match status" value="1"/>
</dbReference>
<dbReference type="InterPro" id="IPR011044">
    <property type="entry name" value="Quino_amine_DH_bsu"/>
</dbReference>
<protein>
    <submittedName>
        <fullName evidence="4">Polysaccharide biosynthesis/export family protein</fullName>
    </submittedName>
</protein>
<dbReference type="Pfam" id="PF10531">
    <property type="entry name" value="SLBB"/>
    <property type="match status" value="2"/>
</dbReference>
<reference evidence="4 5" key="1">
    <citation type="submission" date="2021-02" db="EMBL/GenBank/DDBJ databases">
        <title>Characterization of Marinitoga sp. nov. str. BP5-C20A.</title>
        <authorList>
            <person name="Erauso G."/>
            <person name="Postec A."/>
        </authorList>
    </citation>
    <scope>NUCLEOTIDE SEQUENCE [LARGE SCALE GENOMIC DNA]</scope>
    <source>
        <strain evidence="4 5">BP5-C20A</strain>
    </source>
</reference>
<dbReference type="InterPro" id="IPR049712">
    <property type="entry name" value="Poly_export"/>
</dbReference>
<evidence type="ECO:0000313" key="5">
    <source>
        <dbReference type="Proteomes" id="UP001232493"/>
    </source>
</evidence>
<feature type="domain" description="Soluble ligand binding" evidence="3">
    <location>
        <begin position="1112"/>
        <end position="1161"/>
    </location>
</feature>
<dbReference type="PANTHER" id="PTHR33619">
    <property type="entry name" value="POLYSACCHARIDE EXPORT PROTEIN GFCE-RELATED"/>
    <property type="match status" value="1"/>
</dbReference>
<sequence>MKLKTSIFFIILLGISLFANYTIRTGDVLGLWVFGYPEYSNQKILVGPDGQITVPPIGRLNAYGKTIETLEKEIKEKISTYIKSPNVTLGIVNYAPFEVQVIGNVKRSGIIQLPKPALTLTKIISLSGGFAEPWKSTYAIVKYPNGKEEKYNITNLFKGLLLEKDPVVPENSTIVIPFEYNTNITVYTDFGIKNIPYFNGITLKDIVSNSNINPQNFESSIIVLRNNKILNFSFEDLKDNKNILLEKGDTVIFNKLEKYVYVFGLNKGGKILFEKDEPFTLKTLMAKLGVEPKYVTYTIYDKEKGKLDNVQENFDLKVGEIIEFESIENYVYVSSNVGGGKILFDVKENFDLNTLLGKMGIDKNDYTVEIFNPENGLTIDATQNFSFVKGMIVKFTPIEKYVYVANKGKILFSKTETFDLDTLIGKLGIDKQMSEIKIFDPDSKETFVADKNIPLKNNMYIDIIPVEKFVYVADKGKVLFSKTETFDLDTLIGKLGIDKQMSEIKIFDPDSKETFVADNNIPLKNNMYIDIIPVEKFVYVADKGKVLFSKTETFDLDTLIGKLGIDKQMSEIKIFDPDSKETFVADNNIPLKNNMYIDIIPVEKFVYVADKGKVLFSKTETFDLDTLIGKLGIDKQMSEIKIFDPDSKETFVADNNIPLKNNMYIDIIPVEKFVYVADKGKVLFSKTETFDLDTLIGKLGIDKQMSEIKIFDPDSKETFVADKNIPLKNNMYIDIIPIKKFVYVVGDISKTIYFDKKENIDKKTILAKLGLTEDKIENFEYDKLEPGSIIKIKIKKNYVYTSGAFNYTGRLDFDISEPITLSAIISKARGFNNEFNGELILVNNNTTKTLTIEENKIYNDIIEPGTMIMAKASRRDVYILGDGVSNGVYTAKLNDSLWNVLLRAGYVPSDKYEIEVKYNETIKKYNGIEAEQMLNKIPISGEIYVNVKKVKNDNVLIYKNGSVKVITPKIKDYVTLIDVFSSVNGFSPSNEGTIMVYNNEKKIAEYNSLDVINNPLAKIPQGSYVNFVLDVNLNYITVLGSTTPRSIKTEIAIPLTEILGQLSIDWRTQKYIDIYKPNGNMEKIDLDKVKELNTVLIQPGSVVYVPSTHNQYVYVFGEVLHPGMIPYTKGLNVIEALFKAGVNTQTAELSNVFLFTDGPNQPPIVLNLKDFYNGGNVPDSMNKLLEPGNIIYIPKNILTNVVSVMSTVNNFMSFFNTGYTTYNNINNIITGK</sequence>
<name>A0ABY8PPM3_9BACT</name>
<keyword evidence="1" id="KW-0732">Signal</keyword>
<dbReference type="PANTHER" id="PTHR33619:SF3">
    <property type="entry name" value="POLYSACCHARIDE EXPORT PROTEIN GFCE-RELATED"/>
    <property type="match status" value="1"/>
</dbReference>
<accession>A0ABY8PPM3</accession>
<dbReference type="Proteomes" id="UP001232493">
    <property type="component" value="Chromosome"/>
</dbReference>
<evidence type="ECO:0000259" key="3">
    <source>
        <dbReference type="Pfam" id="PF10531"/>
    </source>
</evidence>
<dbReference type="InterPro" id="IPR019554">
    <property type="entry name" value="Soluble_ligand-bd"/>
</dbReference>
<feature type="domain" description="Polysaccharide export protein N-terminal" evidence="2">
    <location>
        <begin position="20"/>
        <end position="90"/>
    </location>
</feature>
<keyword evidence="5" id="KW-1185">Reference proteome</keyword>
<dbReference type="EMBL" id="CP069362">
    <property type="protein sequence ID" value="WGS64541.1"/>
    <property type="molecule type" value="Genomic_DNA"/>
</dbReference>
<evidence type="ECO:0000259" key="2">
    <source>
        <dbReference type="Pfam" id="PF02563"/>
    </source>
</evidence>
<gene>
    <name evidence="4" type="ORF">JRV97_09210</name>
</gene>
<feature type="domain" description="Soluble ligand binding" evidence="3">
    <location>
        <begin position="99"/>
        <end position="133"/>
    </location>
</feature>
<organism evidence="4 5">
    <name type="scientific">Marinitoga aeolica</name>
    <dbReference type="NCBI Taxonomy" id="2809031"/>
    <lineage>
        <taxon>Bacteria</taxon>
        <taxon>Thermotogati</taxon>
        <taxon>Thermotogota</taxon>
        <taxon>Thermotogae</taxon>
        <taxon>Petrotogales</taxon>
        <taxon>Petrotogaceae</taxon>
        <taxon>Marinitoga</taxon>
    </lineage>
</organism>
<evidence type="ECO:0000256" key="1">
    <source>
        <dbReference type="ARBA" id="ARBA00022729"/>
    </source>
</evidence>